<sequence length="97" mass="11076">MSIGKKIYMILYFGIYAIINLTCLGYVVDGLFFKLGFEDVFSSINENIYGAIGGTVIICCIINNRKIEEMLKDKKRNIYFSIILIVLAIGTYFFVHN</sequence>
<feature type="transmembrane region" description="Helical" evidence="1">
    <location>
        <begin position="48"/>
        <end position="65"/>
    </location>
</feature>
<keyword evidence="1" id="KW-1133">Transmembrane helix</keyword>
<feature type="transmembrane region" description="Helical" evidence="1">
    <location>
        <begin position="7"/>
        <end position="28"/>
    </location>
</feature>
<keyword evidence="1" id="KW-0472">Membrane</keyword>
<dbReference type="EMBL" id="CP024704">
    <property type="protein sequence ID" value="ATV69626.1"/>
    <property type="molecule type" value="Genomic_DNA"/>
</dbReference>
<gene>
    <name evidence="2" type="ORF">CTM98_02545</name>
</gene>
<dbReference type="RefSeq" id="WP_100025949.1">
    <property type="nucleotide sequence ID" value="NZ_CP024704.1"/>
</dbReference>
<feature type="transmembrane region" description="Helical" evidence="1">
    <location>
        <begin position="77"/>
        <end position="95"/>
    </location>
</feature>
<dbReference type="Proteomes" id="UP000230781">
    <property type="component" value="Chromosome"/>
</dbReference>
<protein>
    <submittedName>
        <fullName evidence="2">Uncharacterized protein</fullName>
    </submittedName>
</protein>
<evidence type="ECO:0000256" key="1">
    <source>
        <dbReference type="SAM" id="Phobius"/>
    </source>
</evidence>
<keyword evidence="1" id="KW-0812">Transmembrane</keyword>
<organism evidence="2 3">
    <name type="scientific">Fusobacterium pseudoperiodonticum</name>
    <dbReference type="NCBI Taxonomy" id="2663009"/>
    <lineage>
        <taxon>Bacteria</taxon>
        <taxon>Fusobacteriati</taxon>
        <taxon>Fusobacteriota</taxon>
        <taxon>Fusobacteriia</taxon>
        <taxon>Fusobacteriales</taxon>
        <taxon>Fusobacteriaceae</taxon>
        <taxon>Fusobacterium</taxon>
    </lineage>
</organism>
<accession>A0A2D3PR86</accession>
<evidence type="ECO:0000313" key="2">
    <source>
        <dbReference type="EMBL" id="ATV69626.1"/>
    </source>
</evidence>
<evidence type="ECO:0000313" key="3">
    <source>
        <dbReference type="Proteomes" id="UP000230781"/>
    </source>
</evidence>
<dbReference type="AlphaFoldDB" id="A0A2D3PR86"/>
<proteinExistence type="predicted"/>
<name>A0A2D3PR86_9FUSO</name>
<reference evidence="2 3" key="1">
    <citation type="submission" date="2017-11" db="EMBL/GenBank/DDBJ databases">
        <title>Genome sequencing of Fusobacterium periodonticum KCOM 2555.</title>
        <authorList>
            <person name="Kook J.-K."/>
            <person name="Park S.-N."/>
            <person name="Lim Y.K."/>
        </authorList>
    </citation>
    <scope>NUCLEOTIDE SEQUENCE [LARGE SCALE GENOMIC DNA]</scope>
    <source>
        <strain evidence="2 3">KCOM 2555</strain>
    </source>
</reference>